<protein>
    <submittedName>
        <fullName evidence="2">Uncharacterized protein</fullName>
    </submittedName>
</protein>
<organism evidence="2 3">
    <name type="scientific">Antrodiella citrinella</name>
    <dbReference type="NCBI Taxonomy" id="2447956"/>
    <lineage>
        <taxon>Eukaryota</taxon>
        <taxon>Fungi</taxon>
        <taxon>Dikarya</taxon>
        <taxon>Basidiomycota</taxon>
        <taxon>Agaricomycotina</taxon>
        <taxon>Agaricomycetes</taxon>
        <taxon>Polyporales</taxon>
        <taxon>Steccherinaceae</taxon>
        <taxon>Antrodiella</taxon>
    </lineage>
</organism>
<evidence type="ECO:0000313" key="3">
    <source>
        <dbReference type="Proteomes" id="UP000308730"/>
    </source>
</evidence>
<dbReference type="Proteomes" id="UP000308730">
    <property type="component" value="Unassembled WGS sequence"/>
</dbReference>
<feature type="region of interest" description="Disordered" evidence="1">
    <location>
        <begin position="1"/>
        <end position="25"/>
    </location>
</feature>
<name>A0A4S4LV65_9APHY</name>
<feature type="compositionally biased region" description="Acidic residues" evidence="1">
    <location>
        <begin position="430"/>
        <end position="446"/>
    </location>
</feature>
<dbReference type="AlphaFoldDB" id="A0A4S4LV65"/>
<accession>A0A4S4LV65</accession>
<feature type="region of interest" description="Disordered" evidence="1">
    <location>
        <begin position="407"/>
        <end position="467"/>
    </location>
</feature>
<sequence>MLGRSTRRVVRSSSPESPTPHAFGLELPETYSAPELSDDLGFDDSMPMTFKRCLKMGILTGGGTGPTMFDDVIASSTRDLTRTEQVYRPDQQLQWVSSFRSFMYFAKQEVYKHPLFSTFLNRKIDPANKNDVKLRQSIHPSSTGSGAPYIMHSEADTTSLLNVKLVFPAVNILQYVMQQETSEVLPSLPYVASSHGKRGRGTPDAILMYNGEVCGIAEWKTANALPSSVLTEVVDSLSEVELSNVDVPVRFWWGNEDEHSNAVFRKVMCQIHGQMQSRPNVKVACLSSFDITIFIHRHPEEPNFLYVSEPIPSDSVSVMDFLAMFALGLGITELKPEHFPRINYDNWHCLINYYDRFPQVRSGLDVRRDELATILREHRATLDYEAGLRSHHDDTLFSEADQTVSRKRKRLATTTPPNKRRTWKARTIPDDEDTEDDDENEEEEDTQTTPKARPLTQVGMPFDRSLG</sequence>
<comment type="caution">
    <text evidence="2">The sequence shown here is derived from an EMBL/GenBank/DDBJ whole genome shotgun (WGS) entry which is preliminary data.</text>
</comment>
<evidence type="ECO:0000313" key="2">
    <source>
        <dbReference type="EMBL" id="THH16424.1"/>
    </source>
</evidence>
<dbReference type="EMBL" id="SGPM01000734">
    <property type="protein sequence ID" value="THH16424.1"/>
    <property type="molecule type" value="Genomic_DNA"/>
</dbReference>
<reference evidence="2 3" key="1">
    <citation type="submission" date="2019-02" db="EMBL/GenBank/DDBJ databases">
        <title>Genome sequencing of the rare red list fungi Antrodiella citrinella (Flaviporus citrinellus).</title>
        <authorList>
            <person name="Buettner E."/>
            <person name="Kellner H."/>
        </authorList>
    </citation>
    <scope>NUCLEOTIDE SEQUENCE [LARGE SCALE GENOMIC DNA]</scope>
    <source>
        <strain evidence="2 3">DSM 108506</strain>
    </source>
</reference>
<proteinExistence type="predicted"/>
<feature type="compositionally biased region" description="Basic residues" evidence="1">
    <location>
        <begin position="1"/>
        <end position="10"/>
    </location>
</feature>
<gene>
    <name evidence="2" type="ORF">EUX98_g9301</name>
</gene>
<keyword evidence="3" id="KW-1185">Reference proteome</keyword>
<feature type="compositionally biased region" description="Low complexity" evidence="1">
    <location>
        <begin position="11"/>
        <end position="20"/>
    </location>
</feature>
<evidence type="ECO:0000256" key="1">
    <source>
        <dbReference type="SAM" id="MobiDB-lite"/>
    </source>
</evidence>